<dbReference type="EMBL" id="BAABJX010000042">
    <property type="protein sequence ID" value="GAA4840583.1"/>
    <property type="molecule type" value="Genomic_DNA"/>
</dbReference>
<sequence>MLSLKKVIWALLSNVVDLMIGVGLLILVTRFYSTEDAGRWILFTTIFFLITRIREGVIQTALNKSGSGVDEQCRYDAMKLSFTVNTVLEFVISIIFLSIGLLGLGESINDFLLFYPLGAIPWAAYRWQVYAHLLQHQVEVIFRGNVLVFICLVISTLLVYRMELPVHYLVLVLSVSGSVGAIYGIGVIGIKKLWKSNYREEHIKVIKRYGGHGALRGFTGNITNRINVFLTAGLLTMTDTAIYGVAQKYIHLVLMPNSAIQSLLFPKFCEAANQGEHKLVKHMFENTVSSLMGMFVIVVVGAFFIAPIAVPIVNGPEYQRSIPLIMAILCMSAITAPFGNAFGSAINAIGKPEVNTWLLIVVSLVNVIATYVMISLFGLWGTILGPLVAELVSLIWTSVIMNRELNINYIRCFLMIPTSYQKVWNKASKAYVRSRQGNSSNTKN</sequence>
<reference evidence="8" key="1">
    <citation type="journal article" date="2019" name="Int. J. Syst. Evol. Microbiol.">
        <title>The Global Catalogue of Microorganisms (GCM) 10K type strain sequencing project: providing services to taxonomists for standard genome sequencing and annotation.</title>
        <authorList>
            <consortium name="The Broad Institute Genomics Platform"/>
            <consortium name="The Broad Institute Genome Sequencing Center for Infectious Disease"/>
            <person name="Wu L."/>
            <person name="Ma J."/>
        </authorList>
    </citation>
    <scope>NUCLEOTIDE SEQUENCE [LARGE SCALE GENOMIC DNA]</scope>
    <source>
        <strain evidence="8">JCM 18326</strain>
    </source>
</reference>
<evidence type="ECO:0000256" key="3">
    <source>
        <dbReference type="ARBA" id="ARBA00022692"/>
    </source>
</evidence>
<dbReference type="PANTHER" id="PTHR30250:SF11">
    <property type="entry name" value="O-ANTIGEN TRANSPORTER-RELATED"/>
    <property type="match status" value="1"/>
</dbReference>
<evidence type="ECO:0000256" key="1">
    <source>
        <dbReference type="ARBA" id="ARBA00004651"/>
    </source>
</evidence>
<evidence type="ECO:0000256" key="5">
    <source>
        <dbReference type="ARBA" id="ARBA00023136"/>
    </source>
</evidence>
<gene>
    <name evidence="7" type="ORF">GCM10023331_27000</name>
</gene>
<feature type="transmembrane region" description="Helical" evidence="6">
    <location>
        <begin position="7"/>
        <end position="28"/>
    </location>
</feature>
<feature type="transmembrane region" description="Helical" evidence="6">
    <location>
        <begin position="288"/>
        <end position="310"/>
    </location>
</feature>
<feature type="transmembrane region" description="Helical" evidence="6">
    <location>
        <begin position="322"/>
        <end position="342"/>
    </location>
</feature>
<keyword evidence="4 6" id="KW-1133">Transmembrane helix</keyword>
<feature type="transmembrane region" description="Helical" evidence="6">
    <location>
        <begin position="354"/>
        <end position="374"/>
    </location>
</feature>
<accession>A0ABP9DK33</accession>
<protein>
    <recommendedName>
        <fullName evidence="9">Membrane protein involved in the export of O-antigen and teichoic acid</fullName>
    </recommendedName>
</protein>
<comment type="caution">
    <text evidence="7">The sequence shown here is derived from an EMBL/GenBank/DDBJ whole genome shotgun (WGS) entry which is preliminary data.</text>
</comment>
<evidence type="ECO:0000256" key="4">
    <source>
        <dbReference type="ARBA" id="ARBA00022989"/>
    </source>
</evidence>
<organism evidence="7 8">
    <name type="scientific">Algivirga pacifica</name>
    <dbReference type="NCBI Taxonomy" id="1162670"/>
    <lineage>
        <taxon>Bacteria</taxon>
        <taxon>Pseudomonadati</taxon>
        <taxon>Bacteroidota</taxon>
        <taxon>Cytophagia</taxon>
        <taxon>Cytophagales</taxon>
        <taxon>Flammeovirgaceae</taxon>
        <taxon>Algivirga</taxon>
    </lineage>
</organism>
<evidence type="ECO:0000313" key="8">
    <source>
        <dbReference type="Proteomes" id="UP001500298"/>
    </source>
</evidence>
<feature type="transmembrane region" description="Helical" evidence="6">
    <location>
        <begin position="380"/>
        <end position="401"/>
    </location>
</feature>
<feature type="transmembrane region" description="Helical" evidence="6">
    <location>
        <begin position="82"/>
        <end position="105"/>
    </location>
</feature>
<feature type="transmembrane region" description="Helical" evidence="6">
    <location>
        <begin position="166"/>
        <end position="190"/>
    </location>
</feature>
<evidence type="ECO:0008006" key="9">
    <source>
        <dbReference type="Google" id="ProtNLM"/>
    </source>
</evidence>
<dbReference type="PANTHER" id="PTHR30250">
    <property type="entry name" value="PST FAMILY PREDICTED COLANIC ACID TRANSPORTER"/>
    <property type="match status" value="1"/>
</dbReference>
<evidence type="ECO:0000313" key="7">
    <source>
        <dbReference type="EMBL" id="GAA4840583.1"/>
    </source>
</evidence>
<proteinExistence type="predicted"/>
<comment type="subcellular location">
    <subcellularLocation>
        <location evidence="1">Cell membrane</location>
        <topology evidence="1">Multi-pass membrane protein</topology>
    </subcellularLocation>
</comment>
<dbReference type="Proteomes" id="UP001500298">
    <property type="component" value="Unassembled WGS sequence"/>
</dbReference>
<keyword evidence="2" id="KW-1003">Cell membrane</keyword>
<dbReference type="Pfam" id="PF13440">
    <property type="entry name" value="Polysacc_synt_3"/>
    <property type="match status" value="1"/>
</dbReference>
<dbReference type="InterPro" id="IPR050833">
    <property type="entry name" value="Poly_Biosynth_Transport"/>
</dbReference>
<dbReference type="RefSeq" id="WP_345372648.1">
    <property type="nucleotide sequence ID" value="NZ_BAABJX010000042.1"/>
</dbReference>
<keyword evidence="8" id="KW-1185">Reference proteome</keyword>
<name>A0ABP9DK33_9BACT</name>
<evidence type="ECO:0000256" key="2">
    <source>
        <dbReference type="ARBA" id="ARBA00022475"/>
    </source>
</evidence>
<keyword evidence="5 6" id="KW-0472">Membrane</keyword>
<feature type="transmembrane region" description="Helical" evidence="6">
    <location>
        <begin position="111"/>
        <end position="128"/>
    </location>
</feature>
<keyword evidence="3 6" id="KW-0812">Transmembrane</keyword>
<feature type="transmembrane region" description="Helical" evidence="6">
    <location>
        <begin position="140"/>
        <end position="160"/>
    </location>
</feature>
<evidence type="ECO:0000256" key="6">
    <source>
        <dbReference type="SAM" id="Phobius"/>
    </source>
</evidence>